<feature type="transmembrane region" description="Helical" evidence="9">
    <location>
        <begin position="117"/>
        <end position="143"/>
    </location>
</feature>
<evidence type="ECO:0000256" key="4">
    <source>
        <dbReference type="ARBA" id="ARBA00022692"/>
    </source>
</evidence>
<feature type="transmembrane region" description="Helical" evidence="9">
    <location>
        <begin position="454"/>
        <end position="476"/>
    </location>
</feature>
<feature type="transmembrane region" description="Helical" evidence="9">
    <location>
        <begin position="276"/>
        <end position="297"/>
    </location>
</feature>
<feature type="transmembrane region" description="Helical" evidence="9">
    <location>
        <begin position="92"/>
        <end position="111"/>
    </location>
</feature>
<comment type="subcellular location">
    <subcellularLocation>
        <location evidence="1">Membrane</location>
        <topology evidence="1">Multi-pass membrane protein</topology>
    </subcellularLocation>
</comment>
<evidence type="ECO:0000256" key="2">
    <source>
        <dbReference type="ARBA" id="ARBA00008066"/>
    </source>
</evidence>
<evidence type="ECO:0000256" key="5">
    <source>
        <dbReference type="ARBA" id="ARBA00022970"/>
    </source>
</evidence>
<dbReference type="EMBL" id="JAPFFF010000003">
    <property type="protein sequence ID" value="KAK8895557.1"/>
    <property type="molecule type" value="Genomic_DNA"/>
</dbReference>
<evidence type="ECO:0000313" key="11">
    <source>
        <dbReference type="EMBL" id="KAK8895557.1"/>
    </source>
</evidence>
<keyword evidence="5" id="KW-0029">Amino-acid transport</keyword>
<feature type="transmembrane region" description="Helical" evidence="9">
    <location>
        <begin position="236"/>
        <end position="256"/>
    </location>
</feature>
<gene>
    <name evidence="11" type="ORF">M9Y10_024026</name>
</gene>
<evidence type="ECO:0000259" key="10">
    <source>
        <dbReference type="Pfam" id="PF01490"/>
    </source>
</evidence>
<proteinExistence type="inferred from homology"/>
<keyword evidence="7 9" id="KW-0472">Membrane</keyword>
<reference evidence="11 12" key="1">
    <citation type="submission" date="2024-04" db="EMBL/GenBank/DDBJ databases">
        <title>Tritrichomonas musculus Genome.</title>
        <authorList>
            <person name="Alves-Ferreira E."/>
            <person name="Grigg M."/>
            <person name="Lorenzi H."/>
            <person name="Galac M."/>
        </authorList>
    </citation>
    <scope>NUCLEOTIDE SEQUENCE [LARGE SCALE GENOMIC DNA]</scope>
    <source>
        <strain evidence="11 12">EAF2021</strain>
    </source>
</reference>
<keyword evidence="3" id="KW-0813">Transport</keyword>
<feature type="compositionally biased region" description="Basic and acidic residues" evidence="8">
    <location>
        <begin position="1"/>
        <end position="11"/>
    </location>
</feature>
<feature type="region of interest" description="Disordered" evidence="8">
    <location>
        <begin position="46"/>
        <end position="81"/>
    </location>
</feature>
<keyword evidence="12" id="KW-1185">Reference proteome</keyword>
<feature type="region of interest" description="Disordered" evidence="8">
    <location>
        <begin position="1"/>
        <end position="30"/>
    </location>
</feature>
<evidence type="ECO:0000256" key="6">
    <source>
        <dbReference type="ARBA" id="ARBA00022989"/>
    </source>
</evidence>
<comment type="similarity">
    <text evidence="2">Belongs to the amino acid/polyamine transporter 2 family.</text>
</comment>
<accession>A0ABR2KXB0</accession>
<name>A0ABR2KXB0_9EUKA</name>
<keyword evidence="6 9" id="KW-1133">Transmembrane helix</keyword>
<feature type="compositionally biased region" description="Polar residues" evidence="8">
    <location>
        <begin position="51"/>
        <end position="62"/>
    </location>
</feature>
<dbReference type="PANTHER" id="PTHR22950">
    <property type="entry name" value="AMINO ACID TRANSPORTER"/>
    <property type="match status" value="1"/>
</dbReference>
<feature type="transmembrane region" description="Helical" evidence="9">
    <location>
        <begin position="397"/>
        <end position="415"/>
    </location>
</feature>
<evidence type="ECO:0000256" key="1">
    <source>
        <dbReference type="ARBA" id="ARBA00004141"/>
    </source>
</evidence>
<organism evidence="11 12">
    <name type="scientific">Tritrichomonas musculus</name>
    <dbReference type="NCBI Taxonomy" id="1915356"/>
    <lineage>
        <taxon>Eukaryota</taxon>
        <taxon>Metamonada</taxon>
        <taxon>Parabasalia</taxon>
        <taxon>Tritrichomonadida</taxon>
        <taxon>Tritrichomonadidae</taxon>
        <taxon>Tritrichomonas</taxon>
    </lineage>
</organism>
<evidence type="ECO:0000256" key="9">
    <source>
        <dbReference type="SAM" id="Phobius"/>
    </source>
</evidence>
<sequence length="487" mass="53902">MSLRRSSKDTEIPLQDIEESESPMAATAPKSKLAIGADGLPVDVIEENDVSDQNSLSKSNETTNDKEYLETPAKFEEEEEEFDRKQYPASRLVTIMNLLNSLLGAGILGVPNSFINLGIFPSIVLLILMSVLSEMGTIITIHLQHEVSAEGFPDLAFRLFGRPGAIALAILSLFFLMSCQLSYLVLGSDMIISFFAIGGINMTTMWRRAALVFVYACIPICLSIPRNKPYLKYISASTVVFVLFFDISMVVKGSIYFKDNHGINSTVSYAKFDFKFFSSLSIYALAFAFPVVVLPVISQYNPSLPKRYSVTSITIVACFLLVFVPGIFGYLMFGDATMPNVTQSFPDKDILIILVRAAFVFVVSFAYVAISQNTVISWSEIIFKDSNANLLKTWKRAICLVITNIIPLLIAMFLANAKPALNIGGAMGGCMTTFFFPAIMWVKNSTKRWFYWKNILCIVLAIFGLVVAAISTYQAILDAIDAFSNLQ</sequence>
<evidence type="ECO:0000256" key="7">
    <source>
        <dbReference type="ARBA" id="ARBA00023136"/>
    </source>
</evidence>
<dbReference type="Proteomes" id="UP001470230">
    <property type="component" value="Unassembled WGS sequence"/>
</dbReference>
<evidence type="ECO:0000313" key="12">
    <source>
        <dbReference type="Proteomes" id="UP001470230"/>
    </source>
</evidence>
<comment type="caution">
    <text evidence="11">The sequence shown here is derived from an EMBL/GenBank/DDBJ whole genome shotgun (WGS) entry which is preliminary data.</text>
</comment>
<evidence type="ECO:0000256" key="8">
    <source>
        <dbReference type="SAM" id="MobiDB-lite"/>
    </source>
</evidence>
<feature type="transmembrane region" description="Helical" evidence="9">
    <location>
        <begin position="353"/>
        <end position="376"/>
    </location>
</feature>
<dbReference type="InterPro" id="IPR013057">
    <property type="entry name" value="AA_transpt_TM"/>
</dbReference>
<feature type="compositionally biased region" description="Basic and acidic residues" evidence="8">
    <location>
        <begin position="63"/>
        <end position="75"/>
    </location>
</feature>
<protein>
    <recommendedName>
        <fullName evidence="10">Amino acid transporter transmembrane domain-containing protein</fullName>
    </recommendedName>
</protein>
<feature type="transmembrane region" description="Helical" evidence="9">
    <location>
        <begin position="421"/>
        <end position="442"/>
    </location>
</feature>
<keyword evidence="4 9" id="KW-0812">Transmembrane</keyword>
<evidence type="ECO:0000256" key="3">
    <source>
        <dbReference type="ARBA" id="ARBA00022448"/>
    </source>
</evidence>
<feature type="transmembrane region" description="Helical" evidence="9">
    <location>
        <begin position="309"/>
        <end position="333"/>
    </location>
</feature>
<feature type="domain" description="Amino acid transporter transmembrane" evidence="10">
    <location>
        <begin position="92"/>
        <end position="476"/>
    </location>
</feature>
<feature type="transmembrane region" description="Helical" evidence="9">
    <location>
        <begin position="205"/>
        <end position="224"/>
    </location>
</feature>
<feature type="transmembrane region" description="Helical" evidence="9">
    <location>
        <begin position="164"/>
        <end position="185"/>
    </location>
</feature>
<dbReference type="Pfam" id="PF01490">
    <property type="entry name" value="Aa_trans"/>
    <property type="match status" value="1"/>
</dbReference>
<dbReference type="PANTHER" id="PTHR22950:SF458">
    <property type="entry name" value="SODIUM-COUPLED NEUTRAL AMINO ACID TRANSPORTER 11-RELATED"/>
    <property type="match status" value="1"/>
</dbReference>